<dbReference type="AlphaFoldDB" id="A0A4Z2GLF9"/>
<dbReference type="EMBL" id="SRLO01000497">
    <property type="protein sequence ID" value="TNN54061.1"/>
    <property type="molecule type" value="Genomic_DNA"/>
</dbReference>
<evidence type="ECO:0000313" key="2">
    <source>
        <dbReference type="EMBL" id="TNN54061.1"/>
    </source>
</evidence>
<keyword evidence="3" id="KW-1185">Reference proteome</keyword>
<proteinExistence type="predicted"/>
<feature type="region of interest" description="Disordered" evidence="1">
    <location>
        <begin position="36"/>
        <end position="56"/>
    </location>
</feature>
<gene>
    <name evidence="2" type="ORF">EYF80_035752</name>
</gene>
<comment type="caution">
    <text evidence="2">The sequence shown here is derived from an EMBL/GenBank/DDBJ whole genome shotgun (WGS) entry which is preliminary data.</text>
</comment>
<dbReference type="Proteomes" id="UP000314294">
    <property type="component" value="Unassembled WGS sequence"/>
</dbReference>
<evidence type="ECO:0000256" key="1">
    <source>
        <dbReference type="SAM" id="MobiDB-lite"/>
    </source>
</evidence>
<organism evidence="2 3">
    <name type="scientific">Liparis tanakae</name>
    <name type="common">Tanaka's snailfish</name>
    <dbReference type="NCBI Taxonomy" id="230148"/>
    <lineage>
        <taxon>Eukaryota</taxon>
        <taxon>Metazoa</taxon>
        <taxon>Chordata</taxon>
        <taxon>Craniata</taxon>
        <taxon>Vertebrata</taxon>
        <taxon>Euteleostomi</taxon>
        <taxon>Actinopterygii</taxon>
        <taxon>Neopterygii</taxon>
        <taxon>Teleostei</taxon>
        <taxon>Neoteleostei</taxon>
        <taxon>Acanthomorphata</taxon>
        <taxon>Eupercaria</taxon>
        <taxon>Perciformes</taxon>
        <taxon>Cottioidei</taxon>
        <taxon>Cottales</taxon>
        <taxon>Liparidae</taxon>
        <taxon>Liparis</taxon>
    </lineage>
</organism>
<evidence type="ECO:0000313" key="3">
    <source>
        <dbReference type="Proteomes" id="UP000314294"/>
    </source>
</evidence>
<name>A0A4Z2GLF9_9TELE</name>
<accession>A0A4Z2GLF9</accession>
<reference evidence="2 3" key="1">
    <citation type="submission" date="2019-03" db="EMBL/GenBank/DDBJ databases">
        <title>First draft genome of Liparis tanakae, snailfish: a comprehensive survey of snailfish specific genes.</title>
        <authorList>
            <person name="Kim W."/>
            <person name="Song I."/>
            <person name="Jeong J.-H."/>
            <person name="Kim D."/>
            <person name="Kim S."/>
            <person name="Ryu S."/>
            <person name="Song J.Y."/>
            <person name="Lee S.K."/>
        </authorList>
    </citation>
    <scope>NUCLEOTIDE SEQUENCE [LARGE SCALE GENOMIC DNA]</scope>
    <source>
        <tissue evidence="2">Muscle</tissue>
    </source>
</reference>
<sequence>MQHHQHMGKENFPQQQYLGKEVPYMQYPHYRKGVRQSLEGQKECPKESKAQLDHQDQRDLRVLQGMDCLDLRDNLDLLVHQECLEWENQVCQDCPASQEEMVTLDHKEKWVLEVKKGQLGSQGLRVPQDHLGCQE</sequence>
<protein>
    <submittedName>
        <fullName evidence="2">Uncharacterized protein</fullName>
    </submittedName>
</protein>
<feature type="compositionally biased region" description="Basic and acidic residues" evidence="1">
    <location>
        <begin position="40"/>
        <end position="56"/>
    </location>
</feature>
<dbReference type="OrthoDB" id="8964759at2759"/>